<organism evidence="1 2">
    <name type="scientific">Victivallis vadensis</name>
    <dbReference type="NCBI Taxonomy" id="172901"/>
    <lineage>
        <taxon>Bacteria</taxon>
        <taxon>Pseudomonadati</taxon>
        <taxon>Lentisphaerota</taxon>
        <taxon>Lentisphaeria</taxon>
        <taxon>Victivallales</taxon>
        <taxon>Victivallaceae</taxon>
        <taxon>Victivallis</taxon>
    </lineage>
</organism>
<proteinExistence type="predicted"/>
<dbReference type="InterPro" id="IPR053161">
    <property type="entry name" value="Ulvan_degrading_GH"/>
</dbReference>
<name>A0A2U1AAK3_9BACT</name>
<evidence type="ECO:0008006" key="3">
    <source>
        <dbReference type="Google" id="ProtNLM"/>
    </source>
</evidence>
<sequence>MPTLTPGIFWYWNSDPSPAGIKKQLAHMRDAGYRCVYLHPMPDNYHKYFFYKGMKIAYLGKRYFELARVMRDECRKLGLTMMLYDEGGWPSGGVVDTLVMKYPQARVRALRKNPDGSLEEFRLEVPDLTDPAVTDRFIEMTYQRYYEELGESFGKEIRGIFTDEPFWECYLPKGYVATPAGLDAELVRCYGIRLPDILPLLFDDAADTPGTRRARQQYVDCCTALFARNYTGRLAEWCRKHGLEFEGHFLFEDLYFRTGFFYDFPRILDAMDVPGVDAIFRMVYPHGGRGNFARFAQCAAIRNRRPETLAECFNVYGYAMSTPAMAYVANLLLTKGINRILTMPYLYSDRGLCKVSCSTDYSPRTPIWRHLAALNRYLEFAGQYHAGMLDPAIRVLGVTNCFGGSDYQKPTPEAAAFAEKVERMQENLDDALVFWRICSVDELKSDENRPEVLIVPGELEIPEIKAAVERWRQAGTQVIDGFQQRDFHSLSYLATDTAYRDVRILPCLREEGMSLLVFNAGDKDITFSFAAAGKHYRELPPPDGTLAAFAPLRFENGRYHLPLPAWNMRILTVADTAPAAQPAPREFRKIRLDWKLKKVERLRYSKDGITKYEKITEKRPLPSSGMYTELEPEFSGSIELAASFESPQAFSGFLKFDDICSGGELFFNGVSAGMRAQPPWLWRVEVRRGTNRIVLNINSTAGNEWKRCFREELEPAGYYNDYIKEIRTYENDFAECGAAPRLTLYC</sequence>
<dbReference type="Proteomes" id="UP000245959">
    <property type="component" value="Unassembled WGS sequence"/>
</dbReference>
<dbReference type="AlphaFoldDB" id="A0A2U1AAK3"/>
<dbReference type="EMBL" id="QEKH01000059">
    <property type="protein sequence ID" value="PVY31805.1"/>
    <property type="molecule type" value="Genomic_DNA"/>
</dbReference>
<comment type="caution">
    <text evidence="1">The sequence shown here is derived from an EMBL/GenBank/DDBJ whole genome shotgun (WGS) entry which is preliminary data.</text>
</comment>
<reference evidence="1 2" key="1">
    <citation type="submission" date="2018-04" db="EMBL/GenBank/DDBJ databases">
        <title>Genomic Encyclopedia of Type Strains, Phase IV (KMG-IV): sequencing the most valuable type-strain genomes for metagenomic binning, comparative biology and taxonomic classification.</title>
        <authorList>
            <person name="Goeker M."/>
        </authorList>
    </citation>
    <scope>NUCLEOTIDE SEQUENCE [LARGE SCALE GENOMIC DNA]</scope>
    <source>
        <strain evidence="1 2">DSM 14823</strain>
    </source>
</reference>
<gene>
    <name evidence="1" type="ORF">C8D82_1597</name>
</gene>
<accession>A0A2U1AAK3</accession>
<evidence type="ECO:0000313" key="1">
    <source>
        <dbReference type="EMBL" id="PVY31805.1"/>
    </source>
</evidence>
<dbReference type="PANTHER" id="PTHR36848:SF2">
    <property type="entry name" value="SECRETED PROTEIN"/>
    <property type="match status" value="1"/>
</dbReference>
<dbReference type="PANTHER" id="PTHR36848">
    <property type="entry name" value="DNA-BINDING PROTEIN (PUTATIVE SECRETED PROTEIN)-RELATED"/>
    <property type="match status" value="1"/>
</dbReference>
<dbReference type="RefSeq" id="WP_187144088.1">
    <property type="nucleotide sequence ID" value="NZ_CABMMC010000009.1"/>
</dbReference>
<protein>
    <recommendedName>
        <fullName evidence="3">Alpha-L-rhamnosidase-like protein</fullName>
    </recommendedName>
</protein>
<evidence type="ECO:0000313" key="2">
    <source>
        <dbReference type="Proteomes" id="UP000245959"/>
    </source>
</evidence>
<keyword evidence="2" id="KW-1185">Reference proteome</keyword>